<keyword evidence="2" id="KW-1185">Reference proteome</keyword>
<sequence>MTALVVIPARGGSKGIPRKNLLPVGGRPLIAWTIAQALEGAHGAEGDLIVAVSTEDAEIAQVAAAHGARVIERPAHLAEDTTPTEPVVEHAMDVVEAAGTVLDAVVLLQATSPVRRPDTIARALAQFRNSGVDSLVGVVGESPFFWRLPEAPGENATAAYDTAARPRRQELLPEQLHYFENGSLYVTAPRIYRTLHNRIGGRTDLFVLDEVEGVDIDTLTDVAAAEAMLARLGWRTA</sequence>
<dbReference type="GO" id="GO:0016779">
    <property type="term" value="F:nucleotidyltransferase activity"/>
    <property type="evidence" value="ECO:0007669"/>
    <property type="project" value="UniProtKB-KW"/>
</dbReference>
<proteinExistence type="predicted"/>
<protein>
    <submittedName>
        <fullName evidence="1">Cytidylyltransferase domain-containing protein</fullName>
    </submittedName>
</protein>
<keyword evidence="1" id="KW-0548">Nucleotidyltransferase</keyword>
<dbReference type="InterPro" id="IPR050793">
    <property type="entry name" value="CMP-NeuNAc_synthase"/>
</dbReference>
<dbReference type="InterPro" id="IPR003329">
    <property type="entry name" value="Cytidylyl_trans"/>
</dbReference>
<accession>A0ABV6RFI9</accession>
<comment type="caution">
    <text evidence="1">The sequence shown here is derived from an EMBL/GenBank/DDBJ whole genome shotgun (WGS) entry which is preliminary data.</text>
</comment>
<dbReference type="InterPro" id="IPR029044">
    <property type="entry name" value="Nucleotide-diphossugar_trans"/>
</dbReference>
<dbReference type="Pfam" id="PF02348">
    <property type="entry name" value="CTP_transf_3"/>
    <property type="match status" value="1"/>
</dbReference>
<dbReference type="Gene3D" id="3.90.550.10">
    <property type="entry name" value="Spore Coat Polysaccharide Biosynthesis Protein SpsA, Chain A"/>
    <property type="match status" value="1"/>
</dbReference>
<dbReference type="PANTHER" id="PTHR21485:SF3">
    <property type="entry name" value="N-ACYLNEURAMINATE CYTIDYLYLTRANSFERASE"/>
    <property type="match status" value="1"/>
</dbReference>
<dbReference type="PANTHER" id="PTHR21485">
    <property type="entry name" value="HAD SUPERFAMILY MEMBERS CMAS AND KDSC"/>
    <property type="match status" value="1"/>
</dbReference>
<dbReference type="EMBL" id="JBHLSV010000014">
    <property type="protein sequence ID" value="MFC0674678.1"/>
    <property type="molecule type" value="Genomic_DNA"/>
</dbReference>
<gene>
    <name evidence="1" type="ORF">ACFFF6_11990</name>
</gene>
<dbReference type="CDD" id="cd02513">
    <property type="entry name" value="CMP-NeuAc_Synthase"/>
    <property type="match status" value="1"/>
</dbReference>
<organism evidence="1 2">
    <name type="scientific">Brachybacterium hainanense</name>
    <dbReference type="NCBI Taxonomy" id="1541174"/>
    <lineage>
        <taxon>Bacteria</taxon>
        <taxon>Bacillati</taxon>
        <taxon>Actinomycetota</taxon>
        <taxon>Actinomycetes</taxon>
        <taxon>Micrococcales</taxon>
        <taxon>Dermabacteraceae</taxon>
        <taxon>Brachybacterium</taxon>
    </lineage>
</organism>
<evidence type="ECO:0000313" key="2">
    <source>
        <dbReference type="Proteomes" id="UP001589793"/>
    </source>
</evidence>
<name>A0ABV6RFI9_9MICO</name>
<dbReference type="Proteomes" id="UP001589793">
    <property type="component" value="Unassembled WGS sequence"/>
</dbReference>
<dbReference type="RefSeq" id="WP_376980995.1">
    <property type="nucleotide sequence ID" value="NZ_JBHLSV010000014.1"/>
</dbReference>
<reference evidence="1 2" key="1">
    <citation type="submission" date="2024-09" db="EMBL/GenBank/DDBJ databases">
        <authorList>
            <person name="Sun Q."/>
            <person name="Mori K."/>
        </authorList>
    </citation>
    <scope>NUCLEOTIDE SEQUENCE [LARGE SCALE GENOMIC DNA]</scope>
    <source>
        <strain evidence="1 2">CICC 10874</strain>
    </source>
</reference>
<dbReference type="SUPFAM" id="SSF53448">
    <property type="entry name" value="Nucleotide-diphospho-sugar transferases"/>
    <property type="match status" value="1"/>
</dbReference>
<keyword evidence="1" id="KW-0808">Transferase</keyword>
<evidence type="ECO:0000313" key="1">
    <source>
        <dbReference type="EMBL" id="MFC0674678.1"/>
    </source>
</evidence>